<feature type="compositionally biased region" description="Basic residues" evidence="1">
    <location>
        <begin position="1"/>
        <end position="11"/>
    </location>
</feature>
<evidence type="ECO:0000313" key="3">
    <source>
        <dbReference type="Proteomes" id="UP000265520"/>
    </source>
</evidence>
<comment type="caution">
    <text evidence="2">The sequence shown here is derived from an EMBL/GenBank/DDBJ whole genome shotgun (WGS) entry which is preliminary data.</text>
</comment>
<feature type="region of interest" description="Disordered" evidence="1">
    <location>
        <begin position="1"/>
        <end position="25"/>
    </location>
</feature>
<name>A0A392VY16_9FABA</name>
<dbReference type="EMBL" id="LXQA011325103">
    <property type="protein sequence ID" value="MCI93288.1"/>
    <property type="molecule type" value="Genomic_DNA"/>
</dbReference>
<dbReference type="AlphaFoldDB" id="A0A392VY16"/>
<protein>
    <submittedName>
        <fullName evidence="2">Uncharacterized protein</fullName>
    </submittedName>
</protein>
<evidence type="ECO:0000256" key="1">
    <source>
        <dbReference type="SAM" id="MobiDB-lite"/>
    </source>
</evidence>
<evidence type="ECO:0000313" key="2">
    <source>
        <dbReference type="EMBL" id="MCI93288.1"/>
    </source>
</evidence>
<dbReference type="Proteomes" id="UP000265520">
    <property type="component" value="Unassembled WGS sequence"/>
</dbReference>
<proteinExistence type="predicted"/>
<feature type="non-terminal residue" evidence="2">
    <location>
        <position position="45"/>
    </location>
</feature>
<keyword evidence="3" id="KW-1185">Reference proteome</keyword>
<reference evidence="2 3" key="1">
    <citation type="journal article" date="2018" name="Front. Plant Sci.">
        <title>Red Clover (Trifolium pratense) and Zigzag Clover (T. medium) - A Picture of Genomic Similarities and Differences.</title>
        <authorList>
            <person name="Dluhosova J."/>
            <person name="Istvanek J."/>
            <person name="Nedelnik J."/>
            <person name="Repkova J."/>
        </authorList>
    </citation>
    <scope>NUCLEOTIDE SEQUENCE [LARGE SCALE GENOMIC DNA]</scope>
    <source>
        <strain evidence="3">cv. 10/8</strain>
        <tissue evidence="2">Leaf</tissue>
    </source>
</reference>
<sequence length="45" mass="5168">MKHGHRHRQRTRHDDTVSSVSDTDADACPETRLIRGVFVFIDSNC</sequence>
<organism evidence="2 3">
    <name type="scientific">Trifolium medium</name>
    <dbReference type="NCBI Taxonomy" id="97028"/>
    <lineage>
        <taxon>Eukaryota</taxon>
        <taxon>Viridiplantae</taxon>
        <taxon>Streptophyta</taxon>
        <taxon>Embryophyta</taxon>
        <taxon>Tracheophyta</taxon>
        <taxon>Spermatophyta</taxon>
        <taxon>Magnoliopsida</taxon>
        <taxon>eudicotyledons</taxon>
        <taxon>Gunneridae</taxon>
        <taxon>Pentapetalae</taxon>
        <taxon>rosids</taxon>
        <taxon>fabids</taxon>
        <taxon>Fabales</taxon>
        <taxon>Fabaceae</taxon>
        <taxon>Papilionoideae</taxon>
        <taxon>50 kb inversion clade</taxon>
        <taxon>NPAAA clade</taxon>
        <taxon>Hologalegina</taxon>
        <taxon>IRL clade</taxon>
        <taxon>Trifolieae</taxon>
        <taxon>Trifolium</taxon>
    </lineage>
</organism>
<accession>A0A392VY16</accession>